<feature type="domain" description="RING-type" evidence="5">
    <location>
        <begin position="205"/>
        <end position="255"/>
    </location>
</feature>
<dbReference type="Gene3D" id="3.30.40.10">
    <property type="entry name" value="Zinc/RING finger domain, C3HC4 (zinc finger)"/>
    <property type="match status" value="1"/>
</dbReference>
<feature type="domain" description="SWIM-type" evidence="6">
    <location>
        <begin position="101"/>
        <end position="133"/>
    </location>
</feature>
<dbReference type="InterPro" id="IPR013083">
    <property type="entry name" value="Znf_RING/FYVE/PHD"/>
</dbReference>
<accession>A0A814A2C9</accession>
<dbReference type="Pfam" id="PF04434">
    <property type="entry name" value="SWIM"/>
    <property type="match status" value="1"/>
</dbReference>
<dbReference type="PROSITE" id="PS50966">
    <property type="entry name" value="ZF_SWIM"/>
    <property type="match status" value="1"/>
</dbReference>
<dbReference type="Pfam" id="PF13639">
    <property type="entry name" value="zf-RING_2"/>
    <property type="match status" value="1"/>
</dbReference>
<evidence type="ECO:0000313" key="8">
    <source>
        <dbReference type="EMBL" id="CAF3716032.1"/>
    </source>
</evidence>
<keyword evidence="2" id="KW-0862">Zinc</keyword>
<feature type="region of interest" description="Disordered" evidence="4">
    <location>
        <begin position="1"/>
        <end position="46"/>
    </location>
</feature>
<evidence type="ECO:0000313" key="9">
    <source>
        <dbReference type="Proteomes" id="UP000663882"/>
    </source>
</evidence>
<dbReference type="PANTHER" id="PTHR21540:SF0">
    <property type="entry name" value="PHD FAMILY PROTEIN"/>
    <property type="match status" value="1"/>
</dbReference>
<evidence type="ECO:0000259" key="6">
    <source>
        <dbReference type="PROSITE" id="PS50966"/>
    </source>
</evidence>
<protein>
    <submittedName>
        <fullName evidence="7">Uncharacterized protein</fullName>
    </submittedName>
</protein>
<evidence type="ECO:0000256" key="1">
    <source>
        <dbReference type="ARBA" id="ARBA00022771"/>
    </source>
</evidence>
<proteinExistence type="predicted"/>
<dbReference type="InterPro" id="IPR001841">
    <property type="entry name" value="Znf_RING"/>
</dbReference>
<organism evidence="7 9">
    <name type="scientific">Rotaria sordida</name>
    <dbReference type="NCBI Taxonomy" id="392033"/>
    <lineage>
        <taxon>Eukaryota</taxon>
        <taxon>Metazoa</taxon>
        <taxon>Spiralia</taxon>
        <taxon>Gnathifera</taxon>
        <taxon>Rotifera</taxon>
        <taxon>Eurotatoria</taxon>
        <taxon>Bdelloidea</taxon>
        <taxon>Philodinida</taxon>
        <taxon>Philodinidae</taxon>
        <taxon>Rotaria</taxon>
    </lineage>
</organism>
<evidence type="ECO:0000313" key="7">
    <source>
        <dbReference type="EMBL" id="CAF0908394.1"/>
    </source>
</evidence>
<dbReference type="EMBL" id="CAJNOO010000331">
    <property type="protein sequence ID" value="CAF0908394.1"/>
    <property type="molecule type" value="Genomic_DNA"/>
</dbReference>
<dbReference type="SMART" id="SM00184">
    <property type="entry name" value="RING"/>
    <property type="match status" value="1"/>
</dbReference>
<dbReference type="Proteomes" id="UP000663823">
    <property type="component" value="Unassembled WGS sequence"/>
</dbReference>
<name>A0A814A2C9_9BILA</name>
<dbReference type="Proteomes" id="UP000663882">
    <property type="component" value="Unassembled WGS sequence"/>
</dbReference>
<evidence type="ECO:0000256" key="4">
    <source>
        <dbReference type="SAM" id="MobiDB-lite"/>
    </source>
</evidence>
<dbReference type="CDD" id="cd16494">
    <property type="entry name" value="RING-CH-C4HC3_ZSWM2"/>
    <property type="match status" value="1"/>
</dbReference>
<reference evidence="7" key="1">
    <citation type="submission" date="2021-02" db="EMBL/GenBank/DDBJ databases">
        <authorList>
            <person name="Nowell W R."/>
        </authorList>
    </citation>
    <scope>NUCLEOTIDE SEQUENCE</scope>
</reference>
<evidence type="ECO:0000256" key="2">
    <source>
        <dbReference type="ARBA" id="ARBA00022833"/>
    </source>
</evidence>
<dbReference type="AlphaFoldDB" id="A0A814A2C9"/>
<evidence type="ECO:0000259" key="5">
    <source>
        <dbReference type="PROSITE" id="PS50089"/>
    </source>
</evidence>
<dbReference type="PROSITE" id="PS50089">
    <property type="entry name" value="ZF_RING_2"/>
    <property type="match status" value="1"/>
</dbReference>
<dbReference type="PANTHER" id="PTHR21540">
    <property type="entry name" value="RING FINGER AND SWIM DOMAIN-CONTAINING PROTEIN 2"/>
    <property type="match status" value="1"/>
</dbReference>
<keyword evidence="1 3" id="KW-0863">Zinc-finger</keyword>
<evidence type="ECO:0000256" key="3">
    <source>
        <dbReference type="PROSITE-ProRule" id="PRU00175"/>
    </source>
</evidence>
<keyword evidence="1 3" id="KW-0479">Metal-binding</keyword>
<gene>
    <name evidence="8" type="ORF">OTI717_LOCUS13511</name>
    <name evidence="7" type="ORF">RFH988_LOCUS9353</name>
</gene>
<sequence>MSVRQRLAAKRKNSQNMTLSVENESNSTNQSNPTSSSSSSKRQKIVTEKRLRRYRASMTIGIYDRIERALHQRLYLLAVTKSSNEPTYREYKVLGQTANVYTIIITHIPSCTCPDYAKGHLCKHIIFVLHRVLKVDRNSPLLYQQALLTHELNEIFAKADLQHNDSHILAEQSIREAYHAKTGDPNVILNSKKIQQKIITNDDECPICFESMINDKNNILFCSTSCGNNMHKKCFEQWRQAKLSMNELVTCPFCRIEWKTIIKRNKNQNDFLNLAAYATTHDYDEEDDDWMFFNYY</sequence>
<dbReference type="SUPFAM" id="SSF57850">
    <property type="entry name" value="RING/U-box"/>
    <property type="match status" value="1"/>
</dbReference>
<dbReference type="OrthoDB" id="9986428at2759"/>
<dbReference type="InterPro" id="IPR007527">
    <property type="entry name" value="Znf_SWIM"/>
</dbReference>
<feature type="compositionally biased region" description="Low complexity" evidence="4">
    <location>
        <begin position="20"/>
        <end position="40"/>
    </location>
</feature>
<dbReference type="GO" id="GO:0061630">
    <property type="term" value="F:ubiquitin protein ligase activity"/>
    <property type="evidence" value="ECO:0007669"/>
    <property type="project" value="InterPro"/>
</dbReference>
<comment type="caution">
    <text evidence="7">The sequence shown here is derived from an EMBL/GenBank/DDBJ whole genome shotgun (WGS) entry which is preliminary data.</text>
</comment>
<dbReference type="GO" id="GO:0008270">
    <property type="term" value="F:zinc ion binding"/>
    <property type="evidence" value="ECO:0007669"/>
    <property type="project" value="UniProtKB-KW"/>
</dbReference>
<dbReference type="InterPro" id="IPR039903">
    <property type="entry name" value="Zswim2"/>
</dbReference>
<dbReference type="EMBL" id="CAJOAX010001442">
    <property type="protein sequence ID" value="CAF3716032.1"/>
    <property type="molecule type" value="Genomic_DNA"/>
</dbReference>